<feature type="chain" id="PRO_5034817709" evidence="2">
    <location>
        <begin position="17"/>
        <end position="416"/>
    </location>
</feature>
<evidence type="ECO:0000313" key="4">
    <source>
        <dbReference type="Proteomes" id="UP000636479"/>
    </source>
</evidence>
<evidence type="ECO:0000256" key="2">
    <source>
        <dbReference type="SAM" id="SignalP"/>
    </source>
</evidence>
<gene>
    <name evidence="3" type="ORF">MIND_00376300</name>
</gene>
<accession>A0A8H6T1P6</accession>
<dbReference type="AlphaFoldDB" id="A0A8H6T1P6"/>
<keyword evidence="4" id="KW-1185">Reference proteome</keyword>
<dbReference type="GeneID" id="59343114"/>
<feature type="transmembrane region" description="Helical" evidence="1">
    <location>
        <begin position="367"/>
        <end position="391"/>
    </location>
</feature>
<evidence type="ECO:0000313" key="3">
    <source>
        <dbReference type="EMBL" id="KAF7310033.1"/>
    </source>
</evidence>
<dbReference type="OrthoDB" id="9451547at2759"/>
<proteinExistence type="predicted"/>
<keyword evidence="1" id="KW-0472">Membrane</keyword>
<keyword evidence="1" id="KW-0812">Transmembrane</keyword>
<dbReference type="Proteomes" id="UP000636479">
    <property type="component" value="Unassembled WGS sequence"/>
</dbReference>
<evidence type="ECO:0000256" key="1">
    <source>
        <dbReference type="SAM" id="Phobius"/>
    </source>
</evidence>
<protein>
    <submittedName>
        <fullName evidence="3">Uncharacterized protein</fullName>
    </submittedName>
</protein>
<dbReference type="EMBL" id="JACAZF010000003">
    <property type="protein sequence ID" value="KAF7310033.1"/>
    <property type="molecule type" value="Genomic_DNA"/>
</dbReference>
<reference evidence="3" key="1">
    <citation type="submission" date="2020-05" db="EMBL/GenBank/DDBJ databases">
        <title>Mycena genomes resolve the evolution of fungal bioluminescence.</title>
        <authorList>
            <person name="Tsai I.J."/>
        </authorList>
    </citation>
    <scope>NUCLEOTIDE SEQUENCE</scope>
    <source>
        <strain evidence="3">171206Taipei</strain>
    </source>
</reference>
<dbReference type="PANTHER" id="PTHR35043">
    <property type="entry name" value="TRANSCRIPTION FACTOR DOMAIN-CONTAINING PROTEIN"/>
    <property type="match status" value="1"/>
</dbReference>
<dbReference type="RefSeq" id="XP_037223483.1">
    <property type="nucleotide sequence ID" value="XM_037360598.1"/>
</dbReference>
<feature type="transmembrane region" description="Helical" evidence="1">
    <location>
        <begin position="333"/>
        <end position="355"/>
    </location>
</feature>
<comment type="caution">
    <text evidence="3">The sequence shown here is derived from an EMBL/GenBank/DDBJ whole genome shotgun (WGS) entry which is preliminary data.</text>
</comment>
<name>A0A8H6T1P6_9AGAR</name>
<sequence>MLFLLALSSSSFEARAVSQCTDINDCRRLFDIVWGCIVTIFACVWVSVHPNVPPPGPVRPKRNARLWSWLKWYLLDIGGPFKRRLKLMVAALVAPEVIVGFAVRQLWMARFFAQGTSIDCFPTCHKLSSAYFSVRRFAHTWLFHRHGWITPDADILAAIQAVPESTLADKSKGDMFSKGIALCQGLWFVAQCIARGNQHLPLSELEIATLAFAIINAFTWLLWWGKPLDVRDPVIIDPRRRHRQAASARPPKPKISRLNRLGMMLIGVYEESEFAPTSAGTTAVPTFWCTARADIPERYQRICMASEFFCAAVFGAIHFIAWSNAFPTTGEKWLWRVSTLVITVLPVILLVVSFLDATLSVVEHVPHWYGIVFMAIGGVLYPAGRLVLLVLPFTTLRTLPLKTFMDVAWSVYFPHL</sequence>
<organism evidence="3 4">
    <name type="scientific">Mycena indigotica</name>
    <dbReference type="NCBI Taxonomy" id="2126181"/>
    <lineage>
        <taxon>Eukaryota</taxon>
        <taxon>Fungi</taxon>
        <taxon>Dikarya</taxon>
        <taxon>Basidiomycota</taxon>
        <taxon>Agaricomycotina</taxon>
        <taxon>Agaricomycetes</taxon>
        <taxon>Agaricomycetidae</taxon>
        <taxon>Agaricales</taxon>
        <taxon>Marasmiineae</taxon>
        <taxon>Mycenaceae</taxon>
        <taxon>Mycena</taxon>
    </lineage>
</organism>
<feature type="signal peptide" evidence="2">
    <location>
        <begin position="1"/>
        <end position="16"/>
    </location>
</feature>
<keyword evidence="2" id="KW-0732">Signal</keyword>
<keyword evidence="1" id="KW-1133">Transmembrane helix</keyword>
<dbReference type="PANTHER" id="PTHR35043:SF7">
    <property type="entry name" value="TRANSCRIPTION FACTOR DOMAIN-CONTAINING PROTEIN"/>
    <property type="match status" value="1"/>
</dbReference>
<feature type="transmembrane region" description="Helical" evidence="1">
    <location>
        <begin position="302"/>
        <end position="321"/>
    </location>
</feature>